<evidence type="ECO:0000313" key="3">
    <source>
        <dbReference type="Proteomes" id="UP000236664"/>
    </source>
</evidence>
<accession>A0A2K0W9B9</accession>
<organism evidence="2 3">
    <name type="scientific">Gibberella nygamai</name>
    <name type="common">Bean root rot disease fungus</name>
    <name type="synonym">Fusarium nygamai</name>
    <dbReference type="NCBI Taxonomy" id="42673"/>
    <lineage>
        <taxon>Eukaryota</taxon>
        <taxon>Fungi</taxon>
        <taxon>Dikarya</taxon>
        <taxon>Ascomycota</taxon>
        <taxon>Pezizomycotina</taxon>
        <taxon>Sordariomycetes</taxon>
        <taxon>Hypocreomycetidae</taxon>
        <taxon>Hypocreales</taxon>
        <taxon>Nectriaceae</taxon>
        <taxon>Fusarium</taxon>
        <taxon>Fusarium fujikuroi species complex</taxon>
    </lineage>
</organism>
<keyword evidence="1" id="KW-0732">Signal</keyword>
<name>A0A2K0W9B9_GIBNY</name>
<evidence type="ECO:0000313" key="2">
    <source>
        <dbReference type="EMBL" id="PNP78888.1"/>
    </source>
</evidence>
<gene>
    <name evidence="2" type="ORF">FNYG_07753</name>
</gene>
<feature type="signal peptide" evidence="1">
    <location>
        <begin position="1"/>
        <end position="16"/>
    </location>
</feature>
<reference evidence="2 3" key="1">
    <citation type="submission" date="2017-06" db="EMBL/GenBank/DDBJ databases">
        <title>Genome of Fusarium nygamai isolate CS10214.</title>
        <authorList>
            <person name="Gardiner D.M."/>
            <person name="Obanor F."/>
            <person name="Kazan K."/>
        </authorList>
    </citation>
    <scope>NUCLEOTIDE SEQUENCE [LARGE SCALE GENOMIC DNA]</scope>
    <source>
        <strain evidence="2 3">CS10214</strain>
    </source>
</reference>
<dbReference type="OrthoDB" id="10291069at2759"/>
<evidence type="ECO:0000256" key="1">
    <source>
        <dbReference type="SAM" id="SignalP"/>
    </source>
</evidence>
<comment type="caution">
    <text evidence="2">The sequence shown here is derived from an EMBL/GenBank/DDBJ whole genome shotgun (WGS) entry which is preliminary data.</text>
</comment>
<dbReference type="EMBL" id="MTQA01000095">
    <property type="protein sequence ID" value="PNP78888.1"/>
    <property type="molecule type" value="Genomic_DNA"/>
</dbReference>
<keyword evidence="3" id="KW-1185">Reference proteome</keyword>
<protein>
    <submittedName>
        <fullName evidence="2">Uncharacterized protein</fullName>
    </submittedName>
</protein>
<proteinExistence type="predicted"/>
<sequence length="151" mass="17525">MHLFHFLLFLLNLVKATPVTLQSSSLESIFEFEDDGSVPAVDEPDFFDLGNRNTDTQNQHEKRAGPPYNLTYTAWKVTFETRMGDAWDFKQPGWIFRFPPMFHQNDQPSMIPNTWDIVIMAGESVPLRVGWALRNGDLWYTSNSYFVPFVN</sequence>
<dbReference type="Proteomes" id="UP000236664">
    <property type="component" value="Unassembled WGS sequence"/>
</dbReference>
<dbReference type="AlphaFoldDB" id="A0A2K0W9B9"/>
<feature type="chain" id="PRO_5014476757" evidence="1">
    <location>
        <begin position="17"/>
        <end position="151"/>
    </location>
</feature>